<reference evidence="1 2" key="1">
    <citation type="submission" date="2018-10" db="EMBL/GenBank/DDBJ databases">
        <title>A collection Staphylococci species genome sequencing.</title>
        <authorList>
            <person name="Cole K."/>
        </authorList>
    </citation>
    <scope>NUCLEOTIDE SEQUENCE [LARGE SCALE GENOMIC DNA]</scope>
    <source>
        <strain evidence="2">NCTC 12218</strain>
    </source>
</reference>
<evidence type="ECO:0000313" key="1">
    <source>
        <dbReference type="EMBL" id="RTX73781.1"/>
    </source>
</evidence>
<gene>
    <name evidence="1" type="ORF">CD117_04120</name>
</gene>
<proteinExistence type="predicted"/>
<dbReference type="AlphaFoldDB" id="A0AAJ4SIP2"/>
<dbReference type="EMBL" id="RXWV01000023">
    <property type="protein sequence ID" value="RTX73781.1"/>
    <property type="molecule type" value="Genomic_DNA"/>
</dbReference>
<protein>
    <submittedName>
        <fullName evidence="1">Uncharacterized protein</fullName>
    </submittedName>
</protein>
<sequence>MKVMVVADGTLKGIRKVNNDCHLIAMIKRLKNNANVSKVLIDYDPVVKGNKDYDIEVELIT</sequence>
<name>A0AAJ4SIP2_MAMSC</name>
<organism evidence="1 2">
    <name type="scientific">Mammaliicoccus sciuri</name>
    <name type="common">Staphylococcus sciuri</name>
    <dbReference type="NCBI Taxonomy" id="1296"/>
    <lineage>
        <taxon>Bacteria</taxon>
        <taxon>Bacillati</taxon>
        <taxon>Bacillota</taxon>
        <taxon>Bacilli</taxon>
        <taxon>Bacillales</taxon>
        <taxon>Staphylococcaceae</taxon>
        <taxon>Mammaliicoccus</taxon>
    </lineage>
</organism>
<dbReference type="Proteomes" id="UP000274792">
    <property type="component" value="Unassembled WGS sequence"/>
</dbReference>
<dbReference type="RefSeq" id="WP_126476810.1">
    <property type="nucleotide sequence ID" value="NZ_RXWV01000023.1"/>
</dbReference>
<comment type="caution">
    <text evidence="1">The sequence shown here is derived from an EMBL/GenBank/DDBJ whole genome shotgun (WGS) entry which is preliminary data.</text>
</comment>
<evidence type="ECO:0000313" key="2">
    <source>
        <dbReference type="Proteomes" id="UP000274792"/>
    </source>
</evidence>
<accession>A0AAJ4SIP2</accession>